<protein>
    <submittedName>
        <fullName evidence="5">Glycosyl transferase family 1</fullName>
    </submittedName>
</protein>
<dbReference type="OrthoDB" id="7847955at2"/>
<gene>
    <name evidence="5" type="ORF">DF286_08870</name>
</gene>
<feature type="domain" description="Glycosyl transferase family 1" evidence="3">
    <location>
        <begin position="251"/>
        <end position="346"/>
    </location>
</feature>
<dbReference type="InterPro" id="IPR001296">
    <property type="entry name" value="Glyco_trans_1"/>
</dbReference>
<keyword evidence="1" id="KW-0328">Glycosyltransferase</keyword>
<evidence type="ECO:0000259" key="4">
    <source>
        <dbReference type="Pfam" id="PF13439"/>
    </source>
</evidence>
<dbReference type="Gene3D" id="3.40.50.2000">
    <property type="entry name" value="Glycogen Phosphorylase B"/>
    <property type="match status" value="2"/>
</dbReference>
<dbReference type="AlphaFoldDB" id="A0A2U2J3Q5"/>
<sequence length="383" mass="40651">MPQPAHPARAGRGGTVKILLTADAVGGVWQYATDLAQGLADLNIQTVLAAMGPPPSPRQRDAARSIDGSTLVETHLPLDWLAESPKAIADAGRTLAELARRHDADLVQLNAAALAAETEFDQPVVAVAHSCLGTWWRATKGDDPDSPFRWRSELTGQGLALADRVVAPTKAIARATKEVHRLAQLPTTVHNGRSLRPVEPVASHDFAFTAGRLWDKGKNVATLDGAAARLPFPLHAAGPIEGPSGDRIEFNHIHALGTLSDREISSWLGARPVFVSAALYEPFGLAVLEAAAAGCPLVLADIPTFRELWHGVAVFVDPMDANGFAEAISLVVRDDFARAEMGRQAQLRAAQFSVEAMAGKMAAIYQSLLRPQAAATLAQEVAA</sequence>
<dbReference type="PANTHER" id="PTHR12526:SF510">
    <property type="entry name" value="D-INOSITOL 3-PHOSPHATE GLYCOSYLTRANSFERASE"/>
    <property type="match status" value="1"/>
</dbReference>
<comment type="caution">
    <text evidence="5">The sequence shown here is derived from an EMBL/GenBank/DDBJ whole genome shotgun (WGS) entry which is preliminary data.</text>
</comment>
<dbReference type="GO" id="GO:0016757">
    <property type="term" value="F:glycosyltransferase activity"/>
    <property type="evidence" value="ECO:0007669"/>
    <property type="project" value="UniProtKB-KW"/>
</dbReference>
<keyword evidence="6" id="KW-1185">Reference proteome</keyword>
<proteinExistence type="predicted"/>
<dbReference type="CDD" id="cd03801">
    <property type="entry name" value="GT4_PimA-like"/>
    <property type="match status" value="1"/>
</dbReference>
<evidence type="ECO:0000313" key="5">
    <source>
        <dbReference type="EMBL" id="PWG02968.1"/>
    </source>
</evidence>
<evidence type="ECO:0000313" key="6">
    <source>
        <dbReference type="Proteomes" id="UP000245916"/>
    </source>
</evidence>
<evidence type="ECO:0000259" key="3">
    <source>
        <dbReference type="Pfam" id="PF00534"/>
    </source>
</evidence>
<dbReference type="SUPFAM" id="SSF53756">
    <property type="entry name" value="UDP-Glycosyltransferase/glycogen phosphorylase"/>
    <property type="match status" value="1"/>
</dbReference>
<dbReference type="Pfam" id="PF00534">
    <property type="entry name" value="Glycos_transf_1"/>
    <property type="match status" value="1"/>
</dbReference>
<dbReference type="EMBL" id="QFFF01000001">
    <property type="protein sequence ID" value="PWG02968.1"/>
    <property type="molecule type" value="Genomic_DNA"/>
</dbReference>
<keyword evidence="2 5" id="KW-0808">Transferase</keyword>
<dbReference type="Pfam" id="PF13439">
    <property type="entry name" value="Glyco_transf_4"/>
    <property type="match status" value="1"/>
</dbReference>
<feature type="domain" description="Glycosyltransferase subfamily 4-like N-terminal" evidence="4">
    <location>
        <begin position="25"/>
        <end position="192"/>
    </location>
</feature>
<name>A0A2U2J3Q5_9SPHN</name>
<accession>A0A2U2J3Q5</accession>
<dbReference type="PANTHER" id="PTHR12526">
    <property type="entry name" value="GLYCOSYLTRANSFERASE"/>
    <property type="match status" value="1"/>
</dbReference>
<reference evidence="5 6" key="1">
    <citation type="submission" date="2018-05" db="EMBL/GenBank/DDBJ databases">
        <title>Genome of Sphingosinicella humi QZX222.</title>
        <authorList>
            <person name="Qiao Z."/>
            <person name="Wang G."/>
        </authorList>
    </citation>
    <scope>NUCLEOTIDE SEQUENCE [LARGE SCALE GENOMIC DNA]</scope>
    <source>
        <strain evidence="5 6">QZX222</strain>
    </source>
</reference>
<evidence type="ECO:0000256" key="2">
    <source>
        <dbReference type="ARBA" id="ARBA00022679"/>
    </source>
</evidence>
<dbReference type="Proteomes" id="UP000245916">
    <property type="component" value="Unassembled WGS sequence"/>
</dbReference>
<evidence type="ECO:0000256" key="1">
    <source>
        <dbReference type="ARBA" id="ARBA00022676"/>
    </source>
</evidence>
<organism evidence="5 6">
    <name type="scientific">Allosphingosinicella humi</name>
    <dbReference type="NCBI Taxonomy" id="2068657"/>
    <lineage>
        <taxon>Bacteria</taxon>
        <taxon>Pseudomonadati</taxon>
        <taxon>Pseudomonadota</taxon>
        <taxon>Alphaproteobacteria</taxon>
        <taxon>Sphingomonadales</taxon>
        <taxon>Sphingomonadaceae</taxon>
        <taxon>Allosphingosinicella</taxon>
    </lineage>
</organism>
<dbReference type="InterPro" id="IPR028098">
    <property type="entry name" value="Glyco_trans_4-like_N"/>
</dbReference>